<protein>
    <recommendedName>
        <fullName evidence="9">Scarecrow-like protein 6</fullName>
    </recommendedName>
</protein>
<reference evidence="7 8" key="1">
    <citation type="submission" date="2024-01" db="EMBL/GenBank/DDBJ databases">
        <title>The genomes of 5 underutilized Papilionoideae crops provide insights into root nodulation and disease resistance.</title>
        <authorList>
            <person name="Yuan L."/>
        </authorList>
    </citation>
    <scope>NUCLEOTIDE SEQUENCE [LARGE SCALE GENOMIC DNA]</scope>
    <source>
        <strain evidence="7">LY-2023</strain>
        <tissue evidence="7">Leaf</tissue>
    </source>
</reference>
<dbReference type="Pfam" id="PF03514">
    <property type="entry name" value="GRAS"/>
    <property type="match status" value="1"/>
</dbReference>
<evidence type="ECO:0000256" key="6">
    <source>
        <dbReference type="SAM" id="MobiDB-lite"/>
    </source>
</evidence>
<evidence type="ECO:0008006" key="9">
    <source>
        <dbReference type="Google" id="ProtNLM"/>
    </source>
</evidence>
<evidence type="ECO:0000256" key="2">
    <source>
        <dbReference type="ARBA" id="ARBA00023015"/>
    </source>
</evidence>
<dbReference type="AlphaFoldDB" id="A0AAN9J840"/>
<keyword evidence="8" id="KW-1185">Reference proteome</keyword>
<proteinExistence type="inferred from homology"/>
<dbReference type="InterPro" id="IPR005202">
    <property type="entry name" value="TF_GRAS"/>
</dbReference>
<dbReference type="GO" id="GO:0005634">
    <property type="term" value="C:nucleus"/>
    <property type="evidence" value="ECO:0007669"/>
    <property type="project" value="UniProtKB-SubCell"/>
</dbReference>
<name>A0AAN9J840_CLITE</name>
<keyword evidence="3" id="KW-0804">Transcription</keyword>
<dbReference type="PROSITE" id="PS50985">
    <property type="entry name" value="GRAS"/>
    <property type="match status" value="1"/>
</dbReference>
<evidence type="ECO:0000256" key="1">
    <source>
        <dbReference type="ARBA" id="ARBA00004123"/>
    </source>
</evidence>
<keyword evidence="4" id="KW-0539">Nucleus</keyword>
<comment type="caution">
    <text evidence="7">The sequence shown here is derived from an EMBL/GenBank/DDBJ whole genome shotgun (WGS) entry which is preliminary data.</text>
</comment>
<comment type="caution">
    <text evidence="5">Lacks conserved residue(s) required for the propagation of feature annotation.</text>
</comment>
<comment type="subcellular location">
    <subcellularLocation>
        <location evidence="1">Nucleus</location>
    </subcellularLocation>
</comment>
<feature type="region of interest" description="VHIID" evidence="5">
    <location>
        <begin position="407"/>
        <end position="472"/>
    </location>
</feature>
<evidence type="ECO:0000313" key="7">
    <source>
        <dbReference type="EMBL" id="KAK7293366.1"/>
    </source>
</evidence>
<dbReference type="PANTHER" id="PTHR31636">
    <property type="entry name" value="OSJNBA0084A10.13 PROTEIN-RELATED"/>
    <property type="match status" value="1"/>
</dbReference>
<dbReference type="EMBL" id="JAYKXN010000004">
    <property type="protein sequence ID" value="KAK7293366.1"/>
    <property type="molecule type" value="Genomic_DNA"/>
</dbReference>
<evidence type="ECO:0000256" key="3">
    <source>
        <dbReference type="ARBA" id="ARBA00023163"/>
    </source>
</evidence>
<comment type="similarity">
    <text evidence="5">Belongs to the GRAS family.</text>
</comment>
<accession>A0AAN9J840</accession>
<dbReference type="Proteomes" id="UP001359559">
    <property type="component" value="Unassembled WGS sequence"/>
</dbReference>
<evidence type="ECO:0000256" key="4">
    <source>
        <dbReference type="ARBA" id="ARBA00023242"/>
    </source>
</evidence>
<organism evidence="7 8">
    <name type="scientific">Clitoria ternatea</name>
    <name type="common">Butterfly pea</name>
    <dbReference type="NCBI Taxonomy" id="43366"/>
    <lineage>
        <taxon>Eukaryota</taxon>
        <taxon>Viridiplantae</taxon>
        <taxon>Streptophyta</taxon>
        <taxon>Embryophyta</taxon>
        <taxon>Tracheophyta</taxon>
        <taxon>Spermatophyta</taxon>
        <taxon>Magnoliopsida</taxon>
        <taxon>eudicotyledons</taxon>
        <taxon>Gunneridae</taxon>
        <taxon>Pentapetalae</taxon>
        <taxon>rosids</taxon>
        <taxon>fabids</taxon>
        <taxon>Fabales</taxon>
        <taxon>Fabaceae</taxon>
        <taxon>Papilionoideae</taxon>
        <taxon>50 kb inversion clade</taxon>
        <taxon>NPAAA clade</taxon>
        <taxon>indigoferoid/millettioid clade</taxon>
        <taxon>Phaseoleae</taxon>
        <taxon>Clitoria</taxon>
    </lineage>
</organism>
<evidence type="ECO:0000256" key="5">
    <source>
        <dbReference type="PROSITE-ProRule" id="PRU01191"/>
    </source>
</evidence>
<keyword evidence="2" id="KW-0805">Transcription regulation</keyword>
<evidence type="ECO:0000313" key="8">
    <source>
        <dbReference type="Proteomes" id="UP001359559"/>
    </source>
</evidence>
<gene>
    <name evidence="7" type="ORF">RJT34_16230</name>
</gene>
<feature type="region of interest" description="SAW" evidence="5">
    <location>
        <begin position="617"/>
        <end position="689"/>
    </location>
</feature>
<feature type="short sequence motif" description="VHIID" evidence="5">
    <location>
        <begin position="438"/>
        <end position="442"/>
    </location>
</feature>
<feature type="compositionally biased region" description="Low complexity" evidence="6">
    <location>
        <begin position="65"/>
        <end position="74"/>
    </location>
</feature>
<feature type="region of interest" description="Leucine repeat II (LRII)" evidence="5">
    <location>
        <begin position="486"/>
        <end position="518"/>
    </location>
</feature>
<sequence>MKAVPLPFEEFRGKGVLDFGSGGGAVVSDSLLLPLPQQEQRCCYVGIEPTCGLDLKRNASPPTPSSTVSSSTDSTAKENKPPLECGVGMEDWESVLSESPGQDQNSILKLIMGDIEDPSLGLTKLLHAGTGSQDGVGVSFGLVDQSSVLDPISSVNNFVPGNSSDFPFNVGRVGSGGNLNPGFPASVTTLSPVSLPQGVVQPQHQQQPPPIEPLDEKMQAINPQFILNQNSPQFMPNPGLVFPLTYSQLQEHHQPLPQPPAKRLNCGPNYEASKTPFSDSGQEQFLCRPQQQQLQLLPHLLQQRSPLVVAPKQKMVSPGGQDLATHQLQQAIIEQIFKAAELIDVGNPEHAHGILARLNHQLSPIGKPFQRAAFYFKEALQLLLHSNHGNSSLTFSPTALLLKIGAYKSFSEVSPVLQFANFTCNQALLEAVEGFDRIHIIDFDIGFGGQWSSFMQELALRNGGAPQLKITAFVSPSHHDEIELSFTHENLKHYAAEINMSFELEILSLESLNSASWPQPLRDCEAVVVNLPIGSFANYPSYLPLALRFVKQLVPKIVVTLDTSCDRTDAPFPQHMILALQFYSGLLESLDAVNVHPDVLHMIEKYYLQPALEKLVLGRQHLQERRTLPWKSLLLSSAFSPLTFSNFTESQAECLVQRTPGRGFHVEKRQSSLVLCWQRKDLMSISTWRC</sequence>
<feature type="region of interest" description="Disordered" evidence="6">
    <location>
        <begin position="54"/>
        <end position="83"/>
    </location>
</feature>